<proteinExistence type="predicted"/>
<dbReference type="Gene3D" id="3.10.690.10">
    <property type="entry name" value="Bifunctional nuclease domain"/>
    <property type="match status" value="1"/>
</dbReference>
<dbReference type="AlphaFoldDB" id="S2WHP7"/>
<name>S2WHP7_9ACTN</name>
<dbReference type="InterPro" id="IPR036104">
    <property type="entry name" value="BFN_sf"/>
</dbReference>
<gene>
    <name evidence="2" type="ORF">HMPREF9306_01726</name>
</gene>
<evidence type="ECO:0000313" key="3">
    <source>
        <dbReference type="Proteomes" id="UP000014417"/>
    </source>
</evidence>
<comment type="caution">
    <text evidence="2">The sequence shown here is derived from an EMBL/GenBank/DDBJ whole genome shotgun (WGS) entry which is preliminary data.</text>
</comment>
<dbReference type="EMBL" id="AGZR01000009">
    <property type="protein sequence ID" value="EPD32162.1"/>
    <property type="molecule type" value="Genomic_DNA"/>
</dbReference>
<protein>
    <recommendedName>
        <fullName evidence="1">BFN domain-containing protein</fullName>
    </recommendedName>
</protein>
<dbReference type="PANTHER" id="PTHR15160:SF1">
    <property type="entry name" value="VON HIPPEL-LINDAU DISEASE TUMOR SUPPRESSOR"/>
    <property type="match status" value="1"/>
</dbReference>
<dbReference type="PROSITE" id="PS51658">
    <property type="entry name" value="BFN"/>
    <property type="match status" value="1"/>
</dbReference>
<sequence length="152" mass="16690">MIELDVVGVRVEVSTSSPMLLLRQSDGSRFLAIWIGAAEASAIVNALECAKPPRPLSHDLMSSLLELIDEPVEGVITDVEDGVFYGHLTVGDNEIEARPSDMIALALRSDFKISCLESVMDKAGVEVLEEAEDEVERFKEFLEHVTPEDFEG</sequence>
<feature type="domain" description="BFN" evidence="1">
    <location>
        <begin position="1"/>
        <end position="127"/>
    </location>
</feature>
<dbReference type="PANTHER" id="PTHR15160">
    <property type="entry name" value="VON HIPPEL-LINDAU PROTEIN"/>
    <property type="match status" value="1"/>
</dbReference>
<dbReference type="InterPro" id="IPR003729">
    <property type="entry name" value="Bi_nuclease_dom"/>
</dbReference>
<dbReference type="RefSeq" id="WP_016456537.1">
    <property type="nucleotide sequence ID" value="NZ_KE150269.1"/>
</dbReference>
<accession>S2WHP7</accession>
<dbReference type="SUPFAM" id="SSF103256">
    <property type="entry name" value="Hypothetical protein TM0160"/>
    <property type="match status" value="1"/>
</dbReference>
<dbReference type="Pfam" id="PF02577">
    <property type="entry name" value="BFN_dom"/>
    <property type="match status" value="1"/>
</dbReference>
<dbReference type="GO" id="GO:0004518">
    <property type="term" value="F:nuclease activity"/>
    <property type="evidence" value="ECO:0007669"/>
    <property type="project" value="InterPro"/>
</dbReference>
<dbReference type="OrthoDB" id="9788698at2"/>
<dbReference type="HOGENOM" id="CLU_096111_2_1_11"/>
<keyword evidence="3" id="KW-1185">Reference proteome</keyword>
<dbReference type="STRING" id="883161.HMPREF9306_01726"/>
<reference evidence="2 3" key="1">
    <citation type="submission" date="2013-04" db="EMBL/GenBank/DDBJ databases">
        <title>The Genome Sequence of Propionimicrobium lymphophilum ACS-093-V-SCH5.</title>
        <authorList>
            <consortium name="The Broad Institute Genomics Platform"/>
            <person name="Earl A."/>
            <person name="Ward D."/>
            <person name="Feldgarden M."/>
            <person name="Gevers D."/>
            <person name="Saerens B."/>
            <person name="Vaneechoutte M."/>
            <person name="Walker B."/>
            <person name="Young S."/>
            <person name="Zeng Q."/>
            <person name="Gargeya S."/>
            <person name="Fitzgerald M."/>
            <person name="Haas B."/>
            <person name="Abouelleil A."/>
            <person name="Allen A.W."/>
            <person name="Alvarado L."/>
            <person name="Arachchi H.M."/>
            <person name="Berlin A.M."/>
            <person name="Chapman S.B."/>
            <person name="Gainer-Dewar J."/>
            <person name="Goldberg J."/>
            <person name="Griggs A."/>
            <person name="Gujja S."/>
            <person name="Hansen M."/>
            <person name="Howarth C."/>
            <person name="Imamovic A."/>
            <person name="Ireland A."/>
            <person name="Larimer J."/>
            <person name="McCowan C."/>
            <person name="Murphy C."/>
            <person name="Pearson M."/>
            <person name="Poon T.W."/>
            <person name="Priest M."/>
            <person name="Roberts A."/>
            <person name="Saif S."/>
            <person name="Shea T."/>
            <person name="Sisk P."/>
            <person name="Sykes S."/>
            <person name="Wortman J."/>
            <person name="Nusbaum C."/>
            <person name="Birren B."/>
        </authorList>
    </citation>
    <scope>NUCLEOTIDE SEQUENCE [LARGE SCALE GENOMIC DNA]</scope>
    <source>
        <strain evidence="2 3">ACS-093-V-SCH5</strain>
    </source>
</reference>
<dbReference type="Proteomes" id="UP000014417">
    <property type="component" value="Unassembled WGS sequence"/>
</dbReference>
<evidence type="ECO:0000313" key="2">
    <source>
        <dbReference type="EMBL" id="EPD32162.1"/>
    </source>
</evidence>
<evidence type="ECO:0000259" key="1">
    <source>
        <dbReference type="PROSITE" id="PS51658"/>
    </source>
</evidence>
<organism evidence="2 3">
    <name type="scientific">Propionimicrobium lymphophilum ACS-093-V-SCH5</name>
    <dbReference type="NCBI Taxonomy" id="883161"/>
    <lineage>
        <taxon>Bacteria</taxon>
        <taxon>Bacillati</taxon>
        <taxon>Actinomycetota</taxon>
        <taxon>Actinomycetes</taxon>
        <taxon>Propionibacteriales</taxon>
        <taxon>Propionibacteriaceae</taxon>
        <taxon>Propionimicrobium</taxon>
    </lineage>
</organism>